<evidence type="ECO:0000313" key="1">
    <source>
        <dbReference type="EMBL" id="KAK3008962.1"/>
    </source>
</evidence>
<sequence>MQFTLSKKLGMWVVDKSPDVHNHPLITTPSKLIKHHSHSKYHRTTVCKYMVSDLNHEGLKAYQITRAVNVMKPNEEADITPRQCSKASDKEFCSHMVFVERRPSLIKYTQASKQKQPDV</sequence>
<gene>
    <name evidence="1" type="ORF">RJ639_013379</name>
</gene>
<organism evidence="1 2">
    <name type="scientific">Escallonia herrerae</name>
    <dbReference type="NCBI Taxonomy" id="1293975"/>
    <lineage>
        <taxon>Eukaryota</taxon>
        <taxon>Viridiplantae</taxon>
        <taxon>Streptophyta</taxon>
        <taxon>Embryophyta</taxon>
        <taxon>Tracheophyta</taxon>
        <taxon>Spermatophyta</taxon>
        <taxon>Magnoliopsida</taxon>
        <taxon>eudicotyledons</taxon>
        <taxon>Gunneridae</taxon>
        <taxon>Pentapetalae</taxon>
        <taxon>asterids</taxon>
        <taxon>campanulids</taxon>
        <taxon>Escalloniales</taxon>
        <taxon>Escalloniaceae</taxon>
        <taxon>Escallonia</taxon>
    </lineage>
</organism>
<protein>
    <submittedName>
        <fullName evidence="1">Uncharacterized protein</fullName>
    </submittedName>
</protein>
<accession>A0AA88VIQ8</accession>
<comment type="caution">
    <text evidence="1">The sequence shown here is derived from an EMBL/GenBank/DDBJ whole genome shotgun (WGS) entry which is preliminary data.</text>
</comment>
<dbReference type="Proteomes" id="UP001188597">
    <property type="component" value="Unassembled WGS sequence"/>
</dbReference>
<name>A0AA88VIQ8_9ASTE</name>
<dbReference type="EMBL" id="JAVXUP010001697">
    <property type="protein sequence ID" value="KAK3008962.1"/>
    <property type="molecule type" value="Genomic_DNA"/>
</dbReference>
<proteinExistence type="predicted"/>
<evidence type="ECO:0000313" key="2">
    <source>
        <dbReference type="Proteomes" id="UP001188597"/>
    </source>
</evidence>
<reference evidence="1" key="1">
    <citation type="submission" date="2022-12" db="EMBL/GenBank/DDBJ databases">
        <title>Draft genome assemblies for two species of Escallonia (Escalloniales).</title>
        <authorList>
            <person name="Chanderbali A."/>
            <person name="Dervinis C."/>
            <person name="Anghel I."/>
            <person name="Soltis D."/>
            <person name="Soltis P."/>
            <person name="Zapata F."/>
        </authorList>
    </citation>
    <scope>NUCLEOTIDE SEQUENCE</scope>
    <source>
        <strain evidence="1">UCBG64.0493</strain>
        <tissue evidence="1">Leaf</tissue>
    </source>
</reference>
<dbReference type="AlphaFoldDB" id="A0AA88VIQ8"/>
<keyword evidence="2" id="KW-1185">Reference proteome</keyword>